<dbReference type="EMBL" id="JARIHO010000067">
    <property type="protein sequence ID" value="KAJ7314487.1"/>
    <property type="molecule type" value="Genomic_DNA"/>
</dbReference>
<dbReference type="InterPro" id="IPR008972">
    <property type="entry name" value="Cupredoxin"/>
</dbReference>
<protein>
    <submittedName>
        <fullName evidence="11">Yellow laccase</fullName>
    </submittedName>
</protein>
<comment type="similarity">
    <text evidence="1">Belongs to the multicopper oxidase family.</text>
</comment>
<dbReference type="Pfam" id="PF07731">
    <property type="entry name" value="Cu-oxidase_2"/>
    <property type="match status" value="1"/>
</dbReference>
<dbReference type="InterPro" id="IPR045087">
    <property type="entry name" value="Cu-oxidase_fam"/>
</dbReference>
<dbReference type="InterPro" id="IPR011706">
    <property type="entry name" value="Cu-oxidase_C"/>
</dbReference>
<dbReference type="PANTHER" id="PTHR11709:SF511">
    <property type="entry name" value="LACCASE"/>
    <property type="match status" value="1"/>
</dbReference>
<evidence type="ECO:0000259" key="10">
    <source>
        <dbReference type="Pfam" id="PF07732"/>
    </source>
</evidence>
<keyword evidence="7" id="KW-0732">Signal</keyword>
<feature type="chain" id="PRO_5041975647" evidence="7">
    <location>
        <begin position="19"/>
        <end position="514"/>
    </location>
</feature>
<dbReference type="InterPro" id="IPR033138">
    <property type="entry name" value="Cu_oxidase_CS"/>
</dbReference>
<dbReference type="FunFam" id="2.60.40.420:FF:000045">
    <property type="entry name" value="Laccase 2"/>
    <property type="match status" value="1"/>
</dbReference>
<sequence length="514" mass="54927">MLHLLPLVSLALISPSWASIGPTADVTLVNAVVSPDGFSRSAVTANGIIPGPLIVGNKGDEFNLNVINTLTDNTMLLSSSIHWHGFFQKNSSWADGPAFVNQCPIAANDTFLYTFSAAEQTGTFWYHSHLSTQYCDGLRSIQNYIAIQRANLICGTESTVITLADWYHQPAHDLGVVPTLISTLINGLGRYAGGPTSELAVISVTAGVRYRFRLVSLSCDPNFIFTIDGHTFTIIEVDSVNVAPLEVDSIQIYAGQRYSFVLTANQPVDNYWIRTVANGGTAGFDNGINSAILRYVGATVVDPATTATTAAAPLAETDLHPLVATPVPGTHTVGAVDVALNLAITLDFTTFKFAVNGASYTSPTLPVLLQILSGQHTAAELLPAGSVYTLPPNSVVELSIPGGTPGAPHPFHLHGHNFWVVRSAGSTEYNWDNPVIRDVVSTGAATTDNTTIRFVTDNAGPWFLHCHIDFHLDIGLAIVFAEDTDTVANSVQPDAWDTLCPRYDALTPDQLGGQ</sequence>
<dbReference type="Pfam" id="PF00394">
    <property type="entry name" value="Cu-oxidase"/>
    <property type="match status" value="1"/>
</dbReference>
<keyword evidence="3" id="KW-0560">Oxidoreductase</keyword>
<evidence type="ECO:0000256" key="4">
    <source>
        <dbReference type="ARBA" id="ARBA00023008"/>
    </source>
</evidence>
<dbReference type="CDD" id="cd13903">
    <property type="entry name" value="CuRO_3_Tv-LCC_like"/>
    <property type="match status" value="1"/>
</dbReference>
<evidence type="ECO:0000256" key="5">
    <source>
        <dbReference type="ARBA" id="ARBA00023157"/>
    </source>
</evidence>
<dbReference type="AlphaFoldDB" id="A0AAD7EDM8"/>
<keyword evidence="2" id="KW-0479">Metal-binding</keyword>
<dbReference type="SUPFAM" id="SSF49503">
    <property type="entry name" value="Cupredoxins"/>
    <property type="match status" value="3"/>
</dbReference>
<dbReference type="GO" id="GO:0016491">
    <property type="term" value="F:oxidoreductase activity"/>
    <property type="evidence" value="ECO:0007669"/>
    <property type="project" value="UniProtKB-KW"/>
</dbReference>
<evidence type="ECO:0000313" key="12">
    <source>
        <dbReference type="Proteomes" id="UP001218218"/>
    </source>
</evidence>
<evidence type="ECO:0000256" key="1">
    <source>
        <dbReference type="ARBA" id="ARBA00010609"/>
    </source>
</evidence>
<evidence type="ECO:0000313" key="11">
    <source>
        <dbReference type="EMBL" id="KAJ7314487.1"/>
    </source>
</evidence>
<evidence type="ECO:0000256" key="6">
    <source>
        <dbReference type="ARBA" id="ARBA00023180"/>
    </source>
</evidence>
<dbReference type="PROSITE" id="PS00079">
    <property type="entry name" value="MULTICOPPER_OXIDASE1"/>
    <property type="match status" value="1"/>
</dbReference>
<evidence type="ECO:0000259" key="8">
    <source>
        <dbReference type="Pfam" id="PF00394"/>
    </source>
</evidence>
<reference evidence="11" key="1">
    <citation type="submission" date="2023-03" db="EMBL/GenBank/DDBJ databases">
        <title>Massive genome expansion in bonnet fungi (Mycena s.s.) driven by repeated elements and novel gene families across ecological guilds.</title>
        <authorList>
            <consortium name="Lawrence Berkeley National Laboratory"/>
            <person name="Harder C.B."/>
            <person name="Miyauchi S."/>
            <person name="Viragh M."/>
            <person name="Kuo A."/>
            <person name="Thoen E."/>
            <person name="Andreopoulos B."/>
            <person name="Lu D."/>
            <person name="Skrede I."/>
            <person name="Drula E."/>
            <person name="Henrissat B."/>
            <person name="Morin E."/>
            <person name="Kohler A."/>
            <person name="Barry K."/>
            <person name="LaButti K."/>
            <person name="Morin E."/>
            <person name="Salamov A."/>
            <person name="Lipzen A."/>
            <person name="Mereny Z."/>
            <person name="Hegedus B."/>
            <person name="Baldrian P."/>
            <person name="Stursova M."/>
            <person name="Weitz H."/>
            <person name="Taylor A."/>
            <person name="Grigoriev I.V."/>
            <person name="Nagy L.G."/>
            <person name="Martin F."/>
            <person name="Kauserud H."/>
        </authorList>
    </citation>
    <scope>NUCLEOTIDE SEQUENCE</scope>
    <source>
        <strain evidence="11">CBHHK002</strain>
    </source>
</reference>
<comment type="caution">
    <text evidence="11">The sequence shown here is derived from an EMBL/GenBank/DDBJ whole genome shotgun (WGS) entry which is preliminary data.</text>
</comment>
<dbReference type="Proteomes" id="UP001218218">
    <property type="component" value="Unassembled WGS sequence"/>
</dbReference>
<evidence type="ECO:0000256" key="3">
    <source>
        <dbReference type="ARBA" id="ARBA00023002"/>
    </source>
</evidence>
<accession>A0AAD7EDM8</accession>
<dbReference type="Gene3D" id="2.60.40.420">
    <property type="entry name" value="Cupredoxins - blue copper proteins"/>
    <property type="match status" value="3"/>
</dbReference>
<dbReference type="InterPro" id="IPR011707">
    <property type="entry name" value="Cu-oxidase-like_N"/>
</dbReference>
<feature type="signal peptide" evidence="7">
    <location>
        <begin position="1"/>
        <end position="18"/>
    </location>
</feature>
<dbReference type="PROSITE" id="PS00080">
    <property type="entry name" value="MULTICOPPER_OXIDASE2"/>
    <property type="match status" value="1"/>
</dbReference>
<gene>
    <name evidence="11" type="ORF">DFH08DRAFT_755976</name>
</gene>
<feature type="domain" description="Plastocyanin-like" evidence="8">
    <location>
        <begin position="157"/>
        <end position="298"/>
    </location>
</feature>
<evidence type="ECO:0000259" key="9">
    <source>
        <dbReference type="Pfam" id="PF07731"/>
    </source>
</evidence>
<dbReference type="PANTHER" id="PTHR11709">
    <property type="entry name" value="MULTI-COPPER OXIDASE"/>
    <property type="match status" value="1"/>
</dbReference>
<proteinExistence type="inferred from homology"/>
<feature type="domain" description="Plastocyanin-like" evidence="10">
    <location>
        <begin position="32"/>
        <end position="139"/>
    </location>
</feature>
<feature type="domain" description="Plastocyanin-like" evidence="9">
    <location>
        <begin position="360"/>
        <end position="484"/>
    </location>
</feature>
<keyword evidence="12" id="KW-1185">Reference proteome</keyword>
<dbReference type="InterPro" id="IPR002355">
    <property type="entry name" value="Cu_oxidase_Cu_BS"/>
</dbReference>
<organism evidence="11 12">
    <name type="scientific">Mycena albidolilacea</name>
    <dbReference type="NCBI Taxonomy" id="1033008"/>
    <lineage>
        <taxon>Eukaryota</taxon>
        <taxon>Fungi</taxon>
        <taxon>Dikarya</taxon>
        <taxon>Basidiomycota</taxon>
        <taxon>Agaricomycotina</taxon>
        <taxon>Agaricomycetes</taxon>
        <taxon>Agaricomycetidae</taxon>
        <taxon>Agaricales</taxon>
        <taxon>Marasmiineae</taxon>
        <taxon>Mycenaceae</taxon>
        <taxon>Mycena</taxon>
    </lineage>
</organism>
<keyword evidence="5" id="KW-1015">Disulfide bond</keyword>
<dbReference type="InterPro" id="IPR001117">
    <property type="entry name" value="Cu-oxidase_2nd"/>
</dbReference>
<name>A0AAD7EDM8_9AGAR</name>
<keyword evidence="6" id="KW-0325">Glycoprotein</keyword>
<keyword evidence="4" id="KW-0186">Copper</keyword>
<dbReference type="Pfam" id="PF07732">
    <property type="entry name" value="Cu-oxidase_3"/>
    <property type="match status" value="1"/>
</dbReference>
<evidence type="ECO:0000256" key="7">
    <source>
        <dbReference type="SAM" id="SignalP"/>
    </source>
</evidence>
<dbReference type="GO" id="GO:0005507">
    <property type="term" value="F:copper ion binding"/>
    <property type="evidence" value="ECO:0007669"/>
    <property type="project" value="InterPro"/>
</dbReference>
<evidence type="ECO:0000256" key="2">
    <source>
        <dbReference type="ARBA" id="ARBA00022723"/>
    </source>
</evidence>